<evidence type="ECO:0000313" key="3">
    <source>
        <dbReference type="EMBL" id="SNT74382.1"/>
    </source>
</evidence>
<dbReference type="EMBL" id="FZQB01000007">
    <property type="protein sequence ID" value="SNT74382.1"/>
    <property type="molecule type" value="Genomic_DNA"/>
</dbReference>
<proteinExistence type="predicted"/>
<evidence type="ECO:0000256" key="2">
    <source>
        <dbReference type="SAM" id="Phobius"/>
    </source>
</evidence>
<reference evidence="3 4" key="1">
    <citation type="submission" date="2017-07" db="EMBL/GenBank/DDBJ databases">
        <authorList>
            <person name="Sun Z.S."/>
            <person name="Albrecht U."/>
            <person name="Echele G."/>
            <person name="Lee C.C."/>
        </authorList>
    </citation>
    <scope>NUCLEOTIDE SEQUENCE [LARGE SCALE GENOMIC DNA]</scope>
    <source>
        <strain evidence="3 4">DSM 14827</strain>
    </source>
</reference>
<dbReference type="OrthoDB" id="7871801at2"/>
<dbReference type="RefSeq" id="WP_089344514.1">
    <property type="nucleotide sequence ID" value="NZ_CP067129.1"/>
</dbReference>
<protein>
    <submittedName>
        <fullName evidence="3">Uncharacterized protein</fullName>
    </submittedName>
</protein>
<evidence type="ECO:0000313" key="4">
    <source>
        <dbReference type="Proteomes" id="UP000198307"/>
    </source>
</evidence>
<dbReference type="AlphaFoldDB" id="A0A239PWS4"/>
<keyword evidence="4" id="KW-1185">Reference proteome</keyword>
<keyword evidence="2" id="KW-0812">Transmembrane</keyword>
<feature type="transmembrane region" description="Helical" evidence="2">
    <location>
        <begin position="46"/>
        <end position="67"/>
    </location>
</feature>
<feature type="region of interest" description="Disordered" evidence="1">
    <location>
        <begin position="83"/>
        <end position="102"/>
    </location>
</feature>
<sequence length="102" mass="11418">MPDRPLFLERASFRRRRLGDVARILPVVAALAIFVPVWWMPRLVSFGGGATWFFALWACLILSIRLLHRALLRSEAATMRAEADAAEHGREASSEKGDDNAV</sequence>
<evidence type="ECO:0000256" key="1">
    <source>
        <dbReference type="SAM" id="MobiDB-lite"/>
    </source>
</evidence>
<keyword evidence="2" id="KW-0472">Membrane</keyword>
<keyword evidence="2" id="KW-1133">Transmembrane helix</keyword>
<gene>
    <name evidence="3" type="ORF">SAMN05444959_10797</name>
</gene>
<feature type="transmembrane region" description="Helical" evidence="2">
    <location>
        <begin position="21"/>
        <end position="40"/>
    </location>
</feature>
<dbReference type="Proteomes" id="UP000198307">
    <property type="component" value="Unassembled WGS sequence"/>
</dbReference>
<name>A0A239PWS4_9RHOB</name>
<organism evidence="3 4">
    <name type="scientific">Paracoccus seriniphilus</name>
    <dbReference type="NCBI Taxonomy" id="184748"/>
    <lineage>
        <taxon>Bacteria</taxon>
        <taxon>Pseudomonadati</taxon>
        <taxon>Pseudomonadota</taxon>
        <taxon>Alphaproteobacteria</taxon>
        <taxon>Rhodobacterales</taxon>
        <taxon>Paracoccaceae</taxon>
        <taxon>Paracoccus</taxon>
    </lineage>
</organism>
<accession>A0A239PWS4</accession>